<name>A0A7D6A747_PSEPU</name>
<sequence length="139" mass="15289">MTSRDDSGQAFLVVIVLCVGLLGLGIWKFSNALGIDMSAGISLFFGFITAVTLLGVGWWQQSSYGGFLSVRGVLPLALLFVWLGLGPALQQWGAIGPMFAGMTDETRPVEWWANGYTRWGVSLLILGGGYWLFFRQERY</sequence>
<feature type="transmembrane region" description="Helical" evidence="1">
    <location>
        <begin position="39"/>
        <end position="60"/>
    </location>
</feature>
<geneLocation type="plasmid" evidence="3">
    <name>pbs1142</name>
</geneLocation>
<protein>
    <submittedName>
        <fullName evidence="2">Uncharacterized protein</fullName>
    </submittedName>
</protein>
<accession>A0A7D6A747</accession>
<gene>
    <name evidence="2" type="ORF">H0H12_29690</name>
</gene>
<dbReference type="EMBL" id="CP059054">
    <property type="protein sequence ID" value="QLJ17458.1"/>
    <property type="molecule type" value="Genomic_DNA"/>
</dbReference>
<reference evidence="2 3" key="1">
    <citation type="journal article" date="2009" name="Mikrobiologiia">
        <title>[Phenanthren biodegradation and interaction of Pseudomonas putida BS3701 and Burkholderia sp.BS3702 in plant rhizosphere].</title>
        <authorList>
            <person name="Ovchinnikova A.A."/>
            <person name="Vetrova A.A."/>
            <person name="Filonov A.E."/>
            <person name="Boronin A.M."/>
        </authorList>
    </citation>
    <scope>NUCLEOTIDE SEQUENCE [LARGE SCALE GENOMIC DNA]</scope>
    <source>
        <strain evidence="2 3">BS3701</strain>
        <plasmid evidence="3">pbs1142</plasmid>
    </source>
</reference>
<dbReference type="RefSeq" id="WP_180690226.1">
    <property type="nucleotide sequence ID" value="NZ_CP059054.1"/>
</dbReference>
<feature type="transmembrane region" description="Helical" evidence="1">
    <location>
        <begin position="7"/>
        <end position="27"/>
    </location>
</feature>
<evidence type="ECO:0000313" key="3">
    <source>
        <dbReference type="Proteomes" id="UP000510934"/>
    </source>
</evidence>
<keyword evidence="1" id="KW-0812">Transmembrane</keyword>
<dbReference type="Proteomes" id="UP000510934">
    <property type="component" value="Plasmid pBS1142"/>
</dbReference>
<organism evidence="2 3">
    <name type="scientific">Pseudomonas putida</name>
    <name type="common">Arthrobacter siderocapsulatus</name>
    <dbReference type="NCBI Taxonomy" id="303"/>
    <lineage>
        <taxon>Bacteria</taxon>
        <taxon>Pseudomonadati</taxon>
        <taxon>Pseudomonadota</taxon>
        <taxon>Gammaproteobacteria</taxon>
        <taxon>Pseudomonadales</taxon>
        <taxon>Pseudomonadaceae</taxon>
        <taxon>Pseudomonas</taxon>
    </lineage>
</organism>
<dbReference type="AlphaFoldDB" id="A0A7D6A747"/>
<feature type="transmembrane region" description="Helical" evidence="1">
    <location>
        <begin position="72"/>
        <end position="95"/>
    </location>
</feature>
<keyword evidence="1" id="KW-1133">Transmembrane helix</keyword>
<feature type="transmembrane region" description="Helical" evidence="1">
    <location>
        <begin position="115"/>
        <end position="134"/>
    </location>
</feature>
<evidence type="ECO:0000256" key="1">
    <source>
        <dbReference type="SAM" id="Phobius"/>
    </source>
</evidence>
<keyword evidence="2" id="KW-0614">Plasmid</keyword>
<evidence type="ECO:0000313" key="2">
    <source>
        <dbReference type="EMBL" id="QLJ17458.1"/>
    </source>
</evidence>
<keyword evidence="1" id="KW-0472">Membrane</keyword>
<proteinExistence type="predicted"/>